<keyword evidence="1" id="KW-0548">Nucleotidyltransferase</keyword>
<reference evidence="1" key="1">
    <citation type="journal article" date="2015" name="BMC Genomics">
        <title>Genome mining reveals unlocked bioactive potential of marine Gram-negative bacteria.</title>
        <authorList>
            <person name="Machado H."/>
            <person name="Sonnenschein E.C."/>
            <person name="Melchiorsen J."/>
            <person name="Gram L."/>
        </authorList>
    </citation>
    <scope>NUCLEOTIDE SEQUENCE</scope>
    <source>
        <strain evidence="1">S2052</strain>
    </source>
</reference>
<dbReference type="GO" id="GO:0016779">
    <property type="term" value="F:nucleotidyltransferase activity"/>
    <property type="evidence" value="ECO:0007669"/>
    <property type="project" value="UniProtKB-KW"/>
</dbReference>
<accession>A0A837GC49</accession>
<keyword evidence="1" id="KW-0808">Transferase</keyword>
<gene>
    <name evidence="1" type="ORF">TW71_02050</name>
</gene>
<dbReference type="GO" id="GO:0016757">
    <property type="term" value="F:glycosyltransferase activity"/>
    <property type="evidence" value="ECO:0007669"/>
    <property type="project" value="TreeGrafter"/>
</dbReference>
<sequence>MDSYVTENLNKRIDTRLPRLNKVVFVIKGEKGKGLGHCYRAWTIAQSLPSFIESKFVLTPNSSLGLSFCEQKNISQYQLAASDDDLLNIIAQAKPDLIINDVLNTSEAYVSTLKKLNTPIINFEDLGTGGIHADCVINAVYPKTGLGQELSGYDYVDIRKEFFLHRKNSDTLSPSVRSILLTFGGEDPSNLTQKTLEVIARNDYLCQLNYVIALGGSYQQPKEVMRFIQEKSLNAEVFIGQDIAPLMAQVDMAITANCRTVFEAAFMRLPTVVISANARECLHTFYRDALFPYCGNGQLVDHSVIERQILRLATNNQLRRTISNRLQTFDLSNGMNRIINQIIQLLNRSSSICNTEYQHITEKAL</sequence>
<organism evidence="1">
    <name type="scientific">Vibrio coralliilyticus</name>
    <dbReference type="NCBI Taxonomy" id="190893"/>
    <lineage>
        <taxon>Bacteria</taxon>
        <taxon>Pseudomonadati</taxon>
        <taxon>Pseudomonadota</taxon>
        <taxon>Gammaproteobacteria</taxon>
        <taxon>Vibrionales</taxon>
        <taxon>Vibrionaceae</taxon>
        <taxon>Vibrio</taxon>
    </lineage>
</organism>
<name>A0A837GC49_9VIBR</name>
<dbReference type="SUPFAM" id="SSF53756">
    <property type="entry name" value="UDP-Glycosyltransferase/glycogen phosphorylase"/>
    <property type="match status" value="1"/>
</dbReference>
<proteinExistence type="predicted"/>
<dbReference type="AlphaFoldDB" id="A0A837GC49"/>
<protein>
    <submittedName>
        <fullName evidence="1">Acetylneuraminate cytidylyltransferase</fullName>
    </submittedName>
</protein>
<dbReference type="Gene3D" id="3.40.50.2000">
    <property type="entry name" value="Glycogen Phosphorylase B"/>
    <property type="match status" value="1"/>
</dbReference>
<dbReference type="RefSeq" id="WP_045984816.1">
    <property type="nucleotide sequence ID" value="NZ_CP063051.1"/>
</dbReference>
<dbReference type="Gene3D" id="3.40.50.11190">
    <property type="match status" value="1"/>
</dbReference>
<dbReference type="EMBL" id="JXXR01000001">
    <property type="protein sequence ID" value="KJY77839.1"/>
    <property type="molecule type" value="Genomic_DNA"/>
</dbReference>
<comment type="caution">
    <text evidence="1">The sequence shown here is derived from an EMBL/GenBank/DDBJ whole genome shotgun (WGS) entry which is preliminary data.</text>
</comment>
<dbReference type="PANTHER" id="PTHR21015">
    <property type="entry name" value="UDP-N-ACETYLGLUCOSAMINE--N-ACETYLMURAMYL-(PENTAPEPTIDE) PYROPHOSPHORYL-UNDECAPRENOL N-ACETYLGLUCOSAMINE TRANSFERASE 1"/>
    <property type="match status" value="1"/>
</dbReference>
<dbReference type="PANTHER" id="PTHR21015:SF22">
    <property type="entry name" value="GLYCOSYLTRANSFERASE"/>
    <property type="match status" value="1"/>
</dbReference>
<evidence type="ECO:0000313" key="1">
    <source>
        <dbReference type="EMBL" id="KJY77839.1"/>
    </source>
</evidence>